<dbReference type="PANTHER" id="PTHR43591">
    <property type="entry name" value="METHYLTRANSFERASE"/>
    <property type="match status" value="1"/>
</dbReference>
<dbReference type="PANTHER" id="PTHR43591:SF24">
    <property type="entry name" value="2-METHOXY-6-POLYPRENYL-1,4-BENZOQUINOL METHYLASE, MITOCHONDRIAL"/>
    <property type="match status" value="1"/>
</dbReference>
<keyword evidence="6" id="KW-1185">Reference proteome</keyword>
<dbReference type="SUPFAM" id="SSF53335">
    <property type="entry name" value="S-adenosyl-L-methionine-dependent methyltransferases"/>
    <property type="match status" value="1"/>
</dbReference>
<dbReference type="CDD" id="cd02440">
    <property type="entry name" value="AdoMet_MTases"/>
    <property type="match status" value="1"/>
</dbReference>
<dbReference type="Gene3D" id="3.40.50.150">
    <property type="entry name" value="Vaccinia Virus protein VP39"/>
    <property type="match status" value="1"/>
</dbReference>
<dbReference type="PROSITE" id="PS51608">
    <property type="entry name" value="SAM_MT_UBIE"/>
    <property type="match status" value="1"/>
</dbReference>
<dbReference type="Pfam" id="PF01209">
    <property type="entry name" value="Ubie_methyltran"/>
    <property type="match status" value="1"/>
</dbReference>
<evidence type="ECO:0000256" key="2">
    <source>
        <dbReference type="ARBA" id="ARBA00022679"/>
    </source>
</evidence>
<dbReference type="InterPro" id="IPR023576">
    <property type="entry name" value="UbiE/COQ5_MeTrFase_CS"/>
</dbReference>
<dbReference type="PROSITE" id="PS01183">
    <property type="entry name" value="UBIE_1"/>
    <property type="match status" value="1"/>
</dbReference>
<sequence>MKETKKGCGFAVVLAAGVILVVCAAESHGSDHLVRDGSGEFFDAIASTYDLLNSIISLGLDHTWRRTAIKSLELDVSRLLDVATGTADVAILAAEMNDHVNVVGIDPSQKMLDIGKEKVLKKQMTERVQLLIGKAENLSQFKEESFDHEIVSFGVRNFQDREAGLKEMARVLKKNGRVAILELTGTDENEKGLLSTIRELFISTIMPIIGGLISGHRETYR</sequence>
<evidence type="ECO:0000256" key="3">
    <source>
        <dbReference type="ARBA" id="ARBA00022691"/>
    </source>
</evidence>
<evidence type="ECO:0000256" key="4">
    <source>
        <dbReference type="SAM" id="SignalP"/>
    </source>
</evidence>
<keyword evidence="2" id="KW-0808">Transferase</keyword>
<accession>A0AAV8UH72</accession>
<dbReference type="NCBIfam" id="TIGR01934">
    <property type="entry name" value="MenG_MenH_UbiE"/>
    <property type="match status" value="1"/>
</dbReference>
<dbReference type="Proteomes" id="UP001157974">
    <property type="component" value="Unassembled WGS sequence"/>
</dbReference>
<dbReference type="GO" id="GO:0042181">
    <property type="term" value="P:ketone biosynthetic process"/>
    <property type="evidence" value="ECO:0007669"/>
    <property type="project" value="UniProtKB-ARBA"/>
</dbReference>
<dbReference type="EMBL" id="JAMWBK010000010">
    <property type="protein sequence ID" value="KAJ8901859.1"/>
    <property type="molecule type" value="Genomic_DNA"/>
</dbReference>
<feature type="signal peptide" evidence="4">
    <location>
        <begin position="1"/>
        <end position="29"/>
    </location>
</feature>
<gene>
    <name evidence="5" type="ORF">NDN08_004064</name>
</gene>
<keyword evidence="4" id="KW-0732">Signal</keyword>
<evidence type="ECO:0000313" key="5">
    <source>
        <dbReference type="EMBL" id="KAJ8901859.1"/>
    </source>
</evidence>
<dbReference type="GO" id="GO:0008168">
    <property type="term" value="F:methyltransferase activity"/>
    <property type="evidence" value="ECO:0007669"/>
    <property type="project" value="UniProtKB-KW"/>
</dbReference>
<evidence type="ECO:0008006" key="7">
    <source>
        <dbReference type="Google" id="ProtNLM"/>
    </source>
</evidence>
<evidence type="ECO:0000256" key="1">
    <source>
        <dbReference type="ARBA" id="ARBA00022603"/>
    </source>
</evidence>
<name>A0AAV8UH72_9RHOD</name>
<dbReference type="AlphaFoldDB" id="A0AAV8UH72"/>
<evidence type="ECO:0000313" key="6">
    <source>
        <dbReference type="Proteomes" id="UP001157974"/>
    </source>
</evidence>
<dbReference type="GO" id="GO:0032259">
    <property type="term" value="P:methylation"/>
    <property type="evidence" value="ECO:0007669"/>
    <property type="project" value="UniProtKB-KW"/>
</dbReference>
<keyword evidence="3" id="KW-0949">S-adenosyl-L-methionine</keyword>
<keyword evidence="1" id="KW-0489">Methyltransferase</keyword>
<dbReference type="InterPro" id="IPR029063">
    <property type="entry name" value="SAM-dependent_MTases_sf"/>
</dbReference>
<dbReference type="InterPro" id="IPR004033">
    <property type="entry name" value="UbiE/COQ5_MeTrFase"/>
</dbReference>
<reference evidence="5 6" key="1">
    <citation type="journal article" date="2023" name="Nat. Commun.">
        <title>Origin of minicircular mitochondrial genomes in red algae.</title>
        <authorList>
            <person name="Lee Y."/>
            <person name="Cho C.H."/>
            <person name="Lee Y.M."/>
            <person name="Park S.I."/>
            <person name="Yang J.H."/>
            <person name="West J.A."/>
            <person name="Bhattacharya D."/>
            <person name="Yoon H.S."/>
        </authorList>
    </citation>
    <scope>NUCLEOTIDE SEQUENCE [LARGE SCALE GENOMIC DNA]</scope>
    <source>
        <strain evidence="5 6">CCMP1338</strain>
        <tissue evidence="5">Whole cell</tissue>
    </source>
</reference>
<organism evidence="5 6">
    <name type="scientific">Rhodosorus marinus</name>
    <dbReference type="NCBI Taxonomy" id="101924"/>
    <lineage>
        <taxon>Eukaryota</taxon>
        <taxon>Rhodophyta</taxon>
        <taxon>Stylonematophyceae</taxon>
        <taxon>Stylonematales</taxon>
        <taxon>Stylonemataceae</taxon>
        <taxon>Rhodosorus</taxon>
    </lineage>
</organism>
<feature type="chain" id="PRO_5043586255" description="2-methoxy-6-polyprenyl-1,4-benzoquinol methylase, mitochondrial" evidence="4">
    <location>
        <begin position="30"/>
        <end position="221"/>
    </location>
</feature>
<comment type="caution">
    <text evidence="5">The sequence shown here is derived from an EMBL/GenBank/DDBJ whole genome shotgun (WGS) entry which is preliminary data.</text>
</comment>
<proteinExistence type="predicted"/>
<protein>
    <recommendedName>
        <fullName evidence="7">2-methoxy-6-polyprenyl-1,4-benzoquinol methylase, mitochondrial</fullName>
    </recommendedName>
</protein>